<feature type="region of interest" description="Disordered" evidence="1">
    <location>
        <begin position="29"/>
        <end position="51"/>
    </location>
</feature>
<dbReference type="InterPro" id="IPR021109">
    <property type="entry name" value="Peptidase_aspartic_dom_sf"/>
</dbReference>
<comment type="caution">
    <text evidence="2">The sequence shown here is derived from an EMBL/GenBank/DDBJ whole genome shotgun (WGS) entry which is preliminary data.</text>
</comment>
<feature type="region of interest" description="Disordered" evidence="1">
    <location>
        <begin position="197"/>
        <end position="226"/>
    </location>
</feature>
<gene>
    <name evidence="2" type="ORF">niasHT_027081</name>
</gene>
<dbReference type="AlphaFoldDB" id="A0ABD2JGE6"/>
<feature type="region of interest" description="Disordered" evidence="1">
    <location>
        <begin position="127"/>
        <end position="164"/>
    </location>
</feature>
<evidence type="ECO:0000313" key="2">
    <source>
        <dbReference type="EMBL" id="KAL3089700.1"/>
    </source>
</evidence>
<sequence length="420" mass="47766">MPILRASFCRRSQILSHCRNKCGDNVNRRRSPSIAIPSHEPSPRRHYEDVDSFRRCRRSPLRTARYHCSPMPGGRSDKDVCRRRSPSASLPTWNNAKYRRGRSPPRRYYDDDEDSFRRLSLRTARYHCSPLSGGRKDKDGGRRRSTSVGIPSAKSRRGLSLQLPPHRHYDTDDASCRCSAHWQKLVKMLMGRISELEKQQQNGGQQQLQGTTSAANGGGTSAKSGRGFRIKGIVGDRRLLEMGKIRTFRRRLYSPNFAGIQAQLFDRFLYIFGRINRTPTLIQIDCAAHSSFLSGEFWDRSGPIARGNAFFDTDLTHEVESFDDKATMWTKGRLMDAEINIGSDTENNEHFPFHLDVLGGPGERTGPKNHALFGLNIMIFLNATIDLVHMRLRIGGEDGYSIPFLSEIEAQRIIVEELEL</sequence>
<keyword evidence="3" id="KW-1185">Reference proteome</keyword>
<feature type="compositionally biased region" description="Low complexity" evidence="1">
    <location>
        <begin position="199"/>
        <end position="225"/>
    </location>
</feature>
<organism evidence="2 3">
    <name type="scientific">Heterodera trifolii</name>
    <dbReference type="NCBI Taxonomy" id="157864"/>
    <lineage>
        <taxon>Eukaryota</taxon>
        <taxon>Metazoa</taxon>
        <taxon>Ecdysozoa</taxon>
        <taxon>Nematoda</taxon>
        <taxon>Chromadorea</taxon>
        <taxon>Rhabditida</taxon>
        <taxon>Tylenchina</taxon>
        <taxon>Tylenchomorpha</taxon>
        <taxon>Tylenchoidea</taxon>
        <taxon>Heteroderidae</taxon>
        <taxon>Heteroderinae</taxon>
        <taxon>Heterodera</taxon>
    </lineage>
</organism>
<dbReference type="Proteomes" id="UP001620626">
    <property type="component" value="Unassembled WGS sequence"/>
</dbReference>
<proteinExistence type="predicted"/>
<protein>
    <submittedName>
        <fullName evidence="2">Uncharacterized protein</fullName>
    </submittedName>
</protein>
<feature type="compositionally biased region" description="Basic and acidic residues" evidence="1">
    <location>
        <begin position="41"/>
        <end position="51"/>
    </location>
</feature>
<dbReference type="Gene3D" id="2.40.70.10">
    <property type="entry name" value="Acid Proteases"/>
    <property type="match status" value="1"/>
</dbReference>
<name>A0ABD2JGE6_9BILA</name>
<accession>A0ABD2JGE6</accession>
<feature type="region of interest" description="Disordered" evidence="1">
    <location>
        <begin position="64"/>
        <end position="111"/>
    </location>
</feature>
<feature type="compositionally biased region" description="Polar residues" evidence="1">
    <location>
        <begin position="86"/>
        <end position="95"/>
    </location>
</feature>
<dbReference type="EMBL" id="JBICBT010000976">
    <property type="protein sequence ID" value="KAL3089700.1"/>
    <property type="molecule type" value="Genomic_DNA"/>
</dbReference>
<reference evidence="2 3" key="1">
    <citation type="submission" date="2024-10" db="EMBL/GenBank/DDBJ databases">
        <authorList>
            <person name="Kim D."/>
        </authorList>
    </citation>
    <scope>NUCLEOTIDE SEQUENCE [LARGE SCALE GENOMIC DNA]</scope>
    <source>
        <strain evidence="2">BH-2024</strain>
    </source>
</reference>
<evidence type="ECO:0000313" key="3">
    <source>
        <dbReference type="Proteomes" id="UP001620626"/>
    </source>
</evidence>
<evidence type="ECO:0000256" key="1">
    <source>
        <dbReference type="SAM" id="MobiDB-lite"/>
    </source>
</evidence>